<feature type="domain" description="YncI copper-binding" evidence="2">
    <location>
        <begin position="32"/>
        <end position="178"/>
    </location>
</feature>
<reference evidence="3 4" key="1">
    <citation type="submission" date="2019-02" db="EMBL/GenBank/DDBJ databases">
        <title>Draft genome sequences of novel Actinobacteria.</title>
        <authorList>
            <person name="Sahin N."/>
            <person name="Ay H."/>
            <person name="Saygin H."/>
        </authorList>
    </citation>
    <scope>NUCLEOTIDE SEQUENCE [LARGE SCALE GENOMIC DNA]</scope>
    <source>
        <strain evidence="3 4">JCM 30529</strain>
    </source>
</reference>
<name>A0ABY2DKV8_9ACTN</name>
<feature type="non-terminal residue" evidence="3">
    <location>
        <position position="184"/>
    </location>
</feature>
<dbReference type="InterPro" id="IPR006311">
    <property type="entry name" value="TAT_signal"/>
</dbReference>
<evidence type="ECO:0000256" key="1">
    <source>
        <dbReference type="SAM" id="SignalP"/>
    </source>
</evidence>
<protein>
    <submittedName>
        <fullName evidence="3">DUF1775 domain-containing protein</fullName>
    </submittedName>
</protein>
<dbReference type="InterPro" id="IPR012533">
    <property type="entry name" value="YcnI-copper_dom"/>
</dbReference>
<dbReference type="Proteomes" id="UP000295626">
    <property type="component" value="Unassembled WGS sequence"/>
</dbReference>
<dbReference type="InterPro" id="IPR038507">
    <property type="entry name" value="YcnI-like_sf"/>
</dbReference>
<dbReference type="Pfam" id="PF07987">
    <property type="entry name" value="DUF1775"/>
    <property type="match status" value="1"/>
</dbReference>
<evidence type="ECO:0000259" key="2">
    <source>
        <dbReference type="Pfam" id="PF07987"/>
    </source>
</evidence>
<organism evidence="3 4">
    <name type="scientific">Micromonospora fluostatini</name>
    <dbReference type="NCBI Taxonomy" id="1629071"/>
    <lineage>
        <taxon>Bacteria</taxon>
        <taxon>Bacillati</taxon>
        <taxon>Actinomycetota</taxon>
        <taxon>Actinomycetes</taxon>
        <taxon>Micromonosporales</taxon>
        <taxon>Micromonosporaceae</taxon>
        <taxon>Micromonospora</taxon>
    </lineage>
</organism>
<evidence type="ECO:0000313" key="3">
    <source>
        <dbReference type="EMBL" id="TDC00690.1"/>
    </source>
</evidence>
<evidence type="ECO:0000313" key="4">
    <source>
        <dbReference type="Proteomes" id="UP000295626"/>
    </source>
</evidence>
<dbReference type="CDD" id="cd08545">
    <property type="entry name" value="YcnI_like"/>
    <property type="match status" value="1"/>
</dbReference>
<feature type="signal peptide" evidence="1">
    <location>
        <begin position="1"/>
        <end position="31"/>
    </location>
</feature>
<feature type="chain" id="PRO_5047193076" evidence="1">
    <location>
        <begin position="32"/>
        <end position="184"/>
    </location>
</feature>
<sequence>MALSRRRVAQVGALGIVVAATVALTGAPAAAHVSVSPSVTTANAYTVLTFGVPHGCDTSATTKVSIKMPEQLVTVTPTVNPNWTVQKVMADLNPPVKDSHGNEVTQRVSEVVYTARTPLPSDLRDTFELSLKLPDTPGETLVFPTVQTCEQGEAAWVEVPADGQDADGLDYPAPSFALTAKTDT</sequence>
<keyword evidence="4" id="KW-1185">Reference proteome</keyword>
<proteinExistence type="predicted"/>
<comment type="caution">
    <text evidence="3">The sequence shown here is derived from an EMBL/GenBank/DDBJ whole genome shotgun (WGS) entry which is preliminary data.</text>
</comment>
<accession>A0ABY2DKV8</accession>
<keyword evidence="1" id="KW-0732">Signal</keyword>
<dbReference type="PROSITE" id="PS51318">
    <property type="entry name" value="TAT"/>
    <property type="match status" value="1"/>
</dbReference>
<dbReference type="EMBL" id="SMKE01000091">
    <property type="protein sequence ID" value="TDC00690.1"/>
    <property type="molecule type" value="Genomic_DNA"/>
</dbReference>
<gene>
    <name evidence="3" type="ORF">E1091_04430</name>
</gene>
<dbReference type="Gene3D" id="2.60.40.2230">
    <property type="entry name" value="Uncharacterised protein YcnI-like PF07987, DUF1775"/>
    <property type="match status" value="1"/>
</dbReference>